<evidence type="ECO:0000313" key="1">
    <source>
        <dbReference type="EMBL" id="PPK98788.1"/>
    </source>
</evidence>
<evidence type="ECO:0000313" key="2">
    <source>
        <dbReference type="Proteomes" id="UP000239485"/>
    </source>
</evidence>
<sequence length="363" mass="38948">MTLLPAAGAPGQDSPVLTGRVGVEVELLAPRGSSRAVLAAELARRCGGTVEPTFHADAEPSLVPGMGRFLHLTRGFCVRDRDGAPVCTLVDDITLRADLDPSARPQPGWYRILSDDARLLRLVSRHADPAADLATVLEPVAALFGARVEEHGAVRRLNDTAGATVALAAPAPGERERPCEVVTPPLAARHLDRLEELLAPARNLGFTVPQEAAVHLHLDGGPYREVSAFRNVVRLFALWREPLRRALATNPACTRLRPLPAALVDLVEQPWRGDWPALQRAALGTGLTKFFDVNLTKLLTDRPDRDTLEVRILPGALHGADIVARAALVEALLRRCRRPEVLPAPTTASPAAAQAELLALAAT</sequence>
<dbReference type="InterPro" id="IPR022025">
    <property type="entry name" value="Amidoligase_2"/>
</dbReference>
<keyword evidence="2" id="KW-1185">Reference proteome</keyword>
<organism evidence="1 2">
    <name type="scientific">Kineococcus xinjiangensis</name>
    <dbReference type="NCBI Taxonomy" id="512762"/>
    <lineage>
        <taxon>Bacteria</taxon>
        <taxon>Bacillati</taxon>
        <taxon>Actinomycetota</taxon>
        <taxon>Actinomycetes</taxon>
        <taxon>Kineosporiales</taxon>
        <taxon>Kineosporiaceae</taxon>
        <taxon>Kineococcus</taxon>
    </lineage>
</organism>
<dbReference type="AlphaFoldDB" id="A0A2S6IWR2"/>
<keyword evidence="1" id="KW-0436">Ligase</keyword>
<dbReference type="RefSeq" id="WP_245886336.1">
    <property type="nucleotide sequence ID" value="NZ_PTJD01000001.1"/>
</dbReference>
<comment type="caution">
    <text evidence="1">The sequence shown here is derived from an EMBL/GenBank/DDBJ whole genome shotgun (WGS) entry which is preliminary data.</text>
</comment>
<dbReference type="EMBL" id="PTJD01000001">
    <property type="protein sequence ID" value="PPK98788.1"/>
    <property type="molecule type" value="Genomic_DNA"/>
</dbReference>
<name>A0A2S6IWR2_9ACTN</name>
<dbReference type="GO" id="GO:0016874">
    <property type="term" value="F:ligase activity"/>
    <property type="evidence" value="ECO:0007669"/>
    <property type="project" value="UniProtKB-KW"/>
</dbReference>
<gene>
    <name evidence="1" type="ORF">CLV92_101489</name>
</gene>
<reference evidence="1 2" key="1">
    <citation type="submission" date="2018-02" db="EMBL/GenBank/DDBJ databases">
        <title>Genomic Encyclopedia of Archaeal and Bacterial Type Strains, Phase II (KMG-II): from individual species to whole genera.</title>
        <authorList>
            <person name="Goeker M."/>
        </authorList>
    </citation>
    <scope>NUCLEOTIDE SEQUENCE [LARGE SCALE GENOMIC DNA]</scope>
    <source>
        <strain evidence="1 2">DSM 22857</strain>
    </source>
</reference>
<proteinExistence type="predicted"/>
<accession>A0A2S6IWR2</accession>
<protein>
    <submittedName>
        <fullName evidence="1">Putative amidoligase enzyme</fullName>
    </submittedName>
</protein>
<dbReference type="Proteomes" id="UP000239485">
    <property type="component" value="Unassembled WGS sequence"/>
</dbReference>
<dbReference type="Pfam" id="PF12224">
    <property type="entry name" value="Amidoligase_2"/>
    <property type="match status" value="1"/>
</dbReference>